<proteinExistence type="predicted"/>
<dbReference type="InterPro" id="IPR009387">
    <property type="entry name" value="HigB-2"/>
</dbReference>
<name>A0ABS9DS49_9PROT</name>
<dbReference type="PIRSF" id="PIRSF039032">
    <property type="entry name" value="HigB-2"/>
    <property type="match status" value="1"/>
</dbReference>
<protein>
    <submittedName>
        <fullName evidence="1">Addiction module toxin RelE</fullName>
    </submittedName>
</protein>
<organism evidence="1 2">
    <name type="scientific">Acidiphilium iwatense</name>
    <dbReference type="NCBI Taxonomy" id="768198"/>
    <lineage>
        <taxon>Bacteria</taxon>
        <taxon>Pseudomonadati</taxon>
        <taxon>Pseudomonadota</taxon>
        <taxon>Alphaproteobacteria</taxon>
        <taxon>Acetobacterales</taxon>
        <taxon>Acidocellaceae</taxon>
        <taxon>Acidiphilium</taxon>
    </lineage>
</organism>
<reference evidence="1 2" key="1">
    <citation type="submission" date="2022-01" db="EMBL/GenBank/DDBJ databases">
        <authorList>
            <person name="Won M."/>
            <person name="Kim S.-J."/>
            <person name="Kwon S.-W."/>
        </authorList>
    </citation>
    <scope>NUCLEOTIDE SEQUENCE [LARGE SCALE GENOMIC DNA]</scope>
    <source>
        <strain evidence="1 2">KCTC 23505</strain>
    </source>
</reference>
<sequence>MEADIAAIETELAAHPQAGDMIPGLAGIRKLRFRLGNRGKRGGGRAIYFLMLSDDTALMLFAYAKNEREDMTQEQRAAALEILKEMRDGDGE</sequence>
<keyword evidence="2" id="KW-1185">Reference proteome</keyword>
<dbReference type="RefSeq" id="WP_235702795.1">
    <property type="nucleotide sequence ID" value="NZ_JAKGBZ010000003.1"/>
</dbReference>
<evidence type="ECO:0000313" key="2">
    <source>
        <dbReference type="Proteomes" id="UP001521209"/>
    </source>
</evidence>
<gene>
    <name evidence="1" type="ORF">L2A60_02505</name>
</gene>
<comment type="caution">
    <text evidence="1">The sequence shown here is derived from an EMBL/GenBank/DDBJ whole genome shotgun (WGS) entry which is preliminary data.</text>
</comment>
<dbReference type="Proteomes" id="UP001521209">
    <property type="component" value="Unassembled WGS sequence"/>
</dbReference>
<accession>A0ABS9DS49</accession>
<evidence type="ECO:0000313" key="1">
    <source>
        <dbReference type="EMBL" id="MCF3945556.1"/>
    </source>
</evidence>
<dbReference type="EMBL" id="JAKGBZ010000003">
    <property type="protein sequence ID" value="MCF3945556.1"/>
    <property type="molecule type" value="Genomic_DNA"/>
</dbReference>